<dbReference type="InterPro" id="IPR002942">
    <property type="entry name" value="S4_RNA-bd"/>
</dbReference>
<keyword evidence="3" id="KW-0694">RNA-binding</keyword>
<dbReference type="PROSITE" id="PS01149">
    <property type="entry name" value="PSI_RSU"/>
    <property type="match status" value="1"/>
</dbReference>
<dbReference type="AlphaFoldDB" id="A0A8J6CDV3"/>
<feature type="chain" id="PRO_5035325301" description="RNA-binding S4 domain-containing protein" evidence="5">
    <location>
        <begin position="22"/>
        <end position="326"/>
    </location>
</feature>
<dbReference type="CDD" id="cd00165">
    <property type="entry name" value="S4"/>
    <property type="match status" value="1"/>
</dbReference>
<dbReference type="InterPro" id="IPR050343">
    <property type="entry name" value="RsuA_PseudoU_synthase"/>
</dbReference>
<evidence type="ECO:0000313" key="7">
    <source>
        <dbReference type="EMBL" id="KAG8468999.1"/>
    </source>
</evidence>
<dbReference type="OrthoDB" id="440619at2759"/>
<comment type="similarity">
    <text evidence="1">Belongs to the pseudouridine synthase RsuA family.</text>
</comment>
<dbReference type="GO" id="GO:0003723">
    <property type="term" value="F:RNA binding"/>
    <property type="evidence" value="ECO:0007669"/>
    <property type="project" value="UniProtKB-KW"/>
</dbReference>
<dbReference type="EMBL" id="JAGTXO010000003">
    <property type="protein sequence ID" value="KAG8468999.1"/>
    <property type="molecule type" value="Genomic_DNA"/>
</dbReference>
<dbReference type="PANTHER" id="PTHR47683:SF2">
    <property type="entry name" value="RNA-BINDING S4 DOMAIN-CONTAINING PROTEIN"/>
    <property type="match status" value="1"/>
</dbReference>
<dbReference type="GO" id="GO:0001522">
    <property type="term" value="P:pseudouridine synthesis"/>
    <property type="evidence" value="ECO:0007669"/>
    <property type="project" value="InterPro"/>
</dbReference>
<organism evidence="7 8">
    <name type="scientific">Diacronema lutheri</name>
    <name type="common">Unicellular marine alga</name>
    <name type="synonym">Monochrysis lutheri</name>
    <dbReference type="NCBI Taxonomy" id="2081491"/>
    <lineage>
        <taxon>Eukaryota</taxon>
        <taxon>Haptista</taxon>
        <taxon>Haptophyta</taxon>
        <taxon>Pavlovophyceae</taxon>
        <taxon>Pavlovales</taxon>
        <taxon>Pavlovaceae</taxon>
        <taxon>Diacronema</taxon>
    </lineage>
</organism>
<evidence type="ECO:0000256" key="1">
    <source>
        <dbReference type="ARBA" id="ARBA00008348"/>
    </source>
</evidence>
<dbReference type="SUPFAM" id="SSF55120">
    <property type="entry name" value="Pseudouridine synthase"/>
    <property type="match status" value="1"/>
</dbReference>
<reference evidence="7" key="1">
    <citation type="submission" date="2021-05" db="EMBL/GenBank/DDBJ databases">
        <title>The genome of the haptophyte Pavlova lutheri (Diacronema luteri, Pavlovales) - a model for lipid biosynthesis in eukaryotic algae.</title>
        <authorList>
            <person name="Hulatt C.J."/>
            <person name="Posewitz M.C."/>
        </authorList>
    </citation>
    <scope>NUCLEOTIDE SEQUENCE</scope>
    <source>
        <strain evidence="7">NIVA-4/92</strain>
    </source>
</reference>
<evidence type="ECO:0000259" key="6">
    <source>
        <dbReference type="SMART" id="SM00363"/>
    </source>
</evidence>
<proteinExistence type="inferred from homology"/>
<dbReference type="NCBIfam" id="TIGR00093">
    <property type="entry name" value="pseudouridine synthase"/>
    <property type="match status" value="1"/>
</dbReference>
<evidence type="ECO:0000256" key="2">
    <source>
        <dbReference type="ARBA" id="ARBA00023235"/>
    </source>
</evidence>
<name>A0A8J6CDV3_DIALT</name>
<keyword evidence="2" id="KW-0413">Isomerase</keyword>
<dbReference type="GO" id="GO:0009982">
    <property type="term" value="F:pseudouridine synthase activity"/>
    <property type="evidence" value="ECO:0007669"/>
    <property type="project" value="InterPro"/>
</dbReference>
<feature type="signal peptide" evidence="5">
    <location>
        <begin position="1"/>
        <end position="21"/>
    </location>
</feature>
<dbReference type="InterPro" id="IPR042092">
    <property type="entry name" value="PsdUridine_s_RsuA/RluB/E/F_cat"/>
</dbReference>
<dbReference type="SMART" id="SM00363">
    <property type="entry name" value="S4"/>
    <property type="match status" value="1"/>
</dbReference>
<dbReference type="InterPro" id="IPR020103">
    <property type="entry name" value="PsdUridine_synth_cat_dom_sf"/>
</dbReference>
<dbReference type="Pfam" id="PF01479">
    <property type="entry name" value="S4"/>
    <property type="match status" value="1"/>
</dbReference>
<dbReference type="InterPro" id="IPR020094">
    <property type="entry name" value="TruA/RsuA/RluB/E/F_N"/>
</dbReference>
<dbReference type="InterPro" id="IPR018496">
    <property type="entry name" value="PsdUridine_synth_RsuA/RluB_CS"/>
</dbReference>
<feature type="region of interest" description="Disordered" evidence="4">
    <location>
        <begin position="294"/>
        <end position="326"/>
    </location>
</feature>
<dbReference type="Gene3D" id="3.30.70.1560">
    <property type="entry name" value="Alpha-L RNA-binding motif"/>
    <property type="match status" value="1"/>
</dbReference>
<feature type="domain" description="RNA-binding S4" evidence="6">
    <location>
        <begin position="32"/>
        <end position="90"/>
    </location>
</feature>
<keyword evidence="8" id="KW-1185">Reference proteome</keyword>
<dbReference type="Pfam" id="PF00849">
    <property type="entry name" value="PseudoU_synth_2"/>
    <property type="match status" value="1"/>
</dbReference>
<dbReference type="PROSITE" id="PS50889">
    <property type="entry name" value="S4"/>
    <property type="match status" value="1"/>
</dbReference>
<dbReference type="InterPro" id="IPR000748">
    <property type="entry name" value="PsdUridine_synth_RsuA/RluB/E/F"/>
</dbReference>
<dbReference type="InterPro" id="IPR006145">
    <property type="entry name" value="PsdUridine_synth_RsuA/RluA"/>
</dbReference>
<dbReference type="PANTHER" id="PTHR47683">
    <property type="entry name" value="PSEUDOURIDINE SYNTHASE FAMILY PROTEIN-RELATED"/>
    <property type="match status" value="1"/>
</dbReference>
<evidence type="ECO:0000256" key="5">
    <source>
        <dbReference type="SAM" id="SignalP"/>
    </source>
</evidence>
<dbReference type="Proteomes" id="UP000751190">
    <property type="component" value="Unassembled WGS sequence"/>
</dbReference>
<evidence type="ECO:0000256" key="3">
    <source>
        <dbReference type="PROSITE-ProRule" id="PRU00182"/>
    </source>
</evidence>
<sequence length="326" mass="34820">MAGRAVPRCLCALAVATCARALCSPAAAGAGVRVNKSLRATHSRREADQLVAAGRVRVDGVVAQPGDRLFGGERVELDGRRVEWERLNVGAGLDAQPAGAHSPFVYLKYWKQAGVECTTNRRVRGNIIDALGDVAGVRDRIVPVGRLDMPSTGLILLTSDGGIVNRLLRASERKEKEYHVATDRRASDAQIARLRAGVTITTVAQRDGVARPLTAPTRPCVVERVPSAGPTALRFVLTEGRNRQIRRMCSALGLEVEWLHRVAFAGVTLDGCAAPGTWAFLTGDELRRIGALEPAGALTPPAERAARPRAADGSTPRAPRVRGWAS</sequence>
<dbReference type="OMA" id="KRMFGHF"/>
<dbReference type="SUPFAM" id="SSF55174">
    <property type="entry name" value="Alpha-L RNA-binding motif"/>
    <property type="match status" value="1"/>
</dbReference>
<accession>A0A8J6CDV3</accession>
<dbReference type="Gene3D" id="3.30.70.580">
    <property type="entry name" value="Pseudouridine synthase I, catalytic domain, N-terminal subdomain"/>
    <property type="match status" value="1"/>
</dbReference>
<protein>
    <recommendedName>
        <fullName evidence="6">RNA-binding S4 domain-containing protein</fullName>
    </recommendedName>
</protein>
<dbReference type="Gene3D" id="3.10.290.10">
    <property type="entry name" value="RNA-binding S4 domain"/>
    <property type="match status" value="1"/>
</dbReference>
<dbReference type="GO" id="GO:0006364">
    <property type="term" value="P:rRNA processing"/>
    <property type="evidence" value="ECO:0007669"/>
    <property type="project" value="UniProtKB-ARBA"/>
</dbReference>
<gene>
    <name evidence="7" type="ORF">KFE25_007517</name>
</gene>
<comment type="caution">
    <text evidence="7">The sequence shown here is derived from an EMBL/GenBank/DDBJ whole genome shotgun (WGS) entry which is preliminary data.</text>
</comment>
<dbReference type="InterPro" id="IPR036986">
    <property type="entry name" value="S4_RNA-bd_sf"/>
</dbReference>
<evidence type="ECO:0000313" key="8">
    <source>
        <dbReference type="Proteomes" id="UP000751190"/>
    </source>
</evidence>
<evidence type="ECO:0000256" key="4">
    <source>
        <dbReference type="SAM" id="MobiDB-lite"/>
    </source>
</evidence>
<keyword evidence="5" id="KW-0732">Signal</keyword>